<dbReference type="GO" id="GO:0044027">
    <property type="term" value="P:negative regulation of gene expression via chromosomal CpG island methylation"/>
    <property type="evidence" value="ECO:0007669"/>
    <property type="project" value="TreeGrafter"/>
</dbReference>
<name>A0A833QRX7_9POAL</name>
<dbReference type="GO" id="GO:0003682">
    <property type="term" value="F:chromatin binding"/>
    <property type="evidence" value="ECO:0007669"/>
    <property type="project" value="UniProtKB-UniRule"/>
</dbReference>
<feature type="domain" description="BAH" evidence="14">
    <location>
        <begin position="827"/>
        <end position="961"/>
    </location>
</feature>
<keyword evidence="2 8" id="KW-0489">Methyltransferase</keyword>
<gene>
    <name evidence="15" type="ORF">FCM35_KLT11865</name>
</gene>
<evidence type="ECO:0000256" key="6">
    <source>
        <dbReference type="ARBA" id="ARBA00023125"/>
    </source>
</evidence>
<dbReference type="FunFam" id="3.90.120.10:FF:000004">
    <property type="entry name" value="DNA (cytosine-5)-methyltransferase"/>
    <property type="match status" value="1"/>
</dbReference>
<dbReference type="InterPro" id="IPR043151">
    <property type="entry name" value="BAH_sf"/>
</dbReference>
<dbReference type="EMBL" id="SWLB01000022">
    <property type="protein sequence ID" value="KAF3324398.1"/>
    <property type="molecule type" value="Genomic_DNA"/>
</dbReference>
<dbReference type="SUPFAM" id="SSF53335">
    <property type="entry name" value="S-adenosyl-L-methionine-dependent methyltransferases"/>
    <property type="match status" value="1"/>
</dbReference>
<dbReference type="PRINTS" id="PR00105">
    <property type="entry name" value="C5METTRFRASE"/>
</dbReference>
<dbReference type="GO" id="GO:0003886">
    <property type="term" value="F:DNA (cytosine-5-)-methyltransferase activity"/>
    <property type="evidence" value="ECO:0007669"/>
    <property type="project" value="UniProtKB-UniRule"/>
</dbReference>
<feature type="region of interest" description="Disordered" evidence="13">
    <location>
        <begin position="744"/>
        <end position="780"/>
    </location>
</feature>
<dbReference type="InterPro" id="IPR022702">
    <property type="entry name" value="Cytosine_MeTrfase1_RFD"/>
</dbReference>
<protein>
    <recommendedName>
        <fullName evidence="8">DNA (cytosine-5)-methyltransferase</fullName>
        <ecNumber evidence="8">2.1.1.37</ecNumber>
    </recommendedName>
</protein>
<evidence type="ECO:0000256" key="13">
    <source>
        <dbReference type="SAM" id="MobiDB-lite"/>
    </source>
</evidence>
<feature type="compositionally biased region" description="Basic and acidic residues" evidence="13">
    <location>
        <begin position="92"/>
        <end position="106"/>
    </location>
</feature>
<dbReference type="Gene3D" id="3.40.50.150">
    <property type="entry name" value="Vaccinia Virus protein VP39"/>
    <property type="match status" value="1"/>
</dbReference>
<evidence type="ECO:0000256" key="2">
    <source>
        <dbReference type="ARBA" id="ARBA00022603"/>
    </source>
</evidence>
<dbReference type="OrthoDB" id="5376140at2759"/>
<dbReference type="Proteomes" id="UP000623129">
    <property type="component" value="Unassembled WGS sequence"/>
</dbReference>
<dbReference type="GO" id="GO:0032259">
    <property type="term" value="P:methylation"/>
    <property type="evidence" value="ECO:0007669"/>
    <property type="project" value="UniProtKB-KW"/>
</dbReference>
<evidence type="ECO:0000313" key="16">
    <source>
        <dbReference type="Proteomes" id="UP000623129"/>
    </source>
</evidence>
<feature type="active site" evidence="9 10">
    <location>
        <position position="1289"/>
    </location>
</feature>
<dbReference type="FunFam" id="3.90.120.10:FF:000002">
    <property type="entry name" value="DNA (cytosine-5)-methyltransferase"/>
    <property type="match status" value="1"/>
</dbReference>
<comment type="subcellular location">
    <subcellularLocation>
        <location evidence="1 8">Nucleus</location>
    </subcellularLocation>
</comment>
<dbReference type="NCBIfam" id="TIGR00675">
    <property type="entry name" value="dcm"/>
    <property type="match status" value="1"/>
</dbReference>
<evidence type="ECO:0000256" key="7">
    <source>
        <dbReference type="ARBA" id="ARBA00023242"/>
    </source>
</evidence>
<organism evidence="15 16">
    <name type="scientific">Carex littledalei</name>
    <dbReference type="NCBI Taxonomy" id="544730"/>
    <lineage>
        <taxon>Eukaryota</taxon>
        <taxon>Viridiplantae</taxon>
        <taxon>Streptophyta</taxon>
        <taxon>Embryophyta</taxon>
        <taxon>Tracheophyta</taxon>
        <taxon>Spermatophyta</taxon>
        <taxon>Magnoliopsida</taxon>
        <taxon>Liliopsida</taxon>
        <taxon>Poales</taxon>
        <taxon>Cyperaceae</taxon>
        <taxon>Cyperoideae</taxon>
        <taxon>Cariceae</taxon>
        <taxon>Carex</taxon>
        <taxon>Carex subgen. Euthyceras</taxon>
    </lineage>
</organism>
<evidence type="ECO:0000256" key="5">
    <source>
        <dbReference type="ARBA" id="ARBA00022737"/>
    </source>
</evidence>
<evidence type="ECO:0000256" key="11">
    <source>
        <dbReference type="RuleBase" id="RU000416"/>
    </source>
</evidence>
<evidence type="ECO:0000256" key="3">
    <source>
        <dbReference type="ARBA" id="ARBA00022679"/>
    </source>
</evidence>
<keyword evidence="4 8" id="KW-0949">S-adenosyl-L-methionine</keyword>
<dbReference type="GO" id="GO:0006346">
    <property type="term" value="P:DNA methylation-dependent constitutive heterochromatin formation"/>
    <property type="evidence" value="ECO:0007669"/>
    <property type="project" value="InterPro"/>
</dbReference>
<dbReference type="Pfam" id="PF00145">
    <property type="entry name" value="DNA_methylase"/>
    <property type="match status" value="1"/>
</dbReference>
<dbReference type="InterPro" id="IPR001525">
    <property type="entry name" value="C5_MeTfrase"/>
</dbReference>
<evidence type="ECO:0000313" key="15">
    <source>
        <dbReference type="EMBL" id="KAF3324398.1"/>
    </source>
</evidence>
<dbReference type="InterPro" id="IPR050390">
    <property type="entry name" value="C5-Methyltransferase"/>
</dbReference>
<dbReference type="PROSITE" id="PS00095">
    <property type="entry name" value="C5_MTASE_2"/>
    <property type="match status" value="1"/>
</dbReference>
<evidence type="ECO:0000256" key="4">
    <source>
        <dbReference type="ARBA" id="ARBA00022691"/>
    </source>
</evidence>
<dbReference type="PROSITE" id="PS00094">
    <property type="entry name" value="C5_MTASE_1"/>
    <property type="match status" value="1"/>
</dbReference>
<dbReference type="InterPro" id="IPR018117">
    <property type="entry name" value="C5_DNA_meth_AS"/>
</dbReference>
<dbReference type="Gene3D" id="2.30.30.490">
    <property type="match status" value="2"/>
</dbReference>
<dbReference type="GO" id="GO:0005634">
    <property type="term" value="C:nucleus"/>
    <property type="evidence" value="ECO:0007669"/>
    <property type="project" value="UniProtKB-SubCell"/>
</dbReference>
<proteinExistence type="inferred from homology"/>
<dbReference type="Pfam" id="PF01426">
    <property type="entry name" value="BAH"/>
    <property type="match status" value="2"/>
</dbReference>
<evidence type="ECO:0000256" key="12">
    <source>
        <dbReference type="RuleBase" id="RU000417"/>
    </source>
</evidence>
<dbReference type="InterPro" id="IPR001025">
    <property type="entry name" value="BAH_dom"/>
</dbReference>
<sequence>MAVSQDGLIASNDHSTGHNLGCMVQSTLTREEQKAFLWQLGKSRAEHTQTRVIWRFSDEADRYNMARNSGSSVSTITRSHNGKASKNGEIAENGKTKLPENEEHLKNKTGPKRARGKASKASEKTTANGGEAVNSPSENGEELLISKRPRRAAACTTFKEKSLKISEKDCLLIPKEKNQVVDEEVVAVELTKLGPEDSRPYRKIIDFILHDSEGNPQPFEMSEIGELFITALVMPMDDNLMKEKERGVRCEGFGRIESWAIAGYDEGFPIIWVSTEIAEYECLKPAGTYKKHYDIFYEKARICIEVYRKLSKSAGGNPDLGLEELLAGVVRSIDSTSKDFIVSLGEFIYNQLNGLEDVRYVDLPALVSLRDECTSRNGVGRYPQSVPNGSIKINEGVGSEVNDEDEDEKLARLLQEEEEWKLMKQQKKRCKTSPRNVYIKISEDEIANDYPLPAFYKPITDEMDEYIFDSDDIFYAQDLPRRVLNNWALYNSDSRLISLELVPMTPGTENDVMVFGSGFMKEDDGSGFCLEAEVGQGSGSGSGGSDSDGVGIYLSAIKEWMIEFGSSMVFISVRTDVAWYRLGKPTKQYAPWYEPILKTANLAIGIITLLKEQSRAAKLSFPDIIKKVSEFNKEHPAYISTNQALVERYIVVHGQIILQQFAEYPDDTIRKCAFVTGLAEKMEQRRHIKLQMKKKMAMQKGENLNPSASMGHGIASKRKVMRATTTQLVNRIWADYYHTDFPEDKKESKEVIEEENENENENENEEDNEEENEDDNENENKDLIPVDEELDSKSVQSSKLKSGSLEDIEWVNQKSVKTVSGKTLYQKAIVRQMEVTVGGVVIVEDGPICYIEYMYEKESGTKMAHGRVMQKGIDTVLGNTANEREVFLTNKCLDFELGEVNEVVVVSIRSLPWGHVHRKDNIDFDKLDRAKAEERKKKGLPTEYYCKSLYCPKKGGFFSLPLNKLGLGNGACNSCEDRESEYENSEFKVMPENGFLFNKVAYKVHDFVYVLPQFFEEDEGDRGTYKGGRNVGLRPFVVCHLLEVLVPSGNKSTPTSTKLKARRFYRPDDISSEKAYYSDVREVYYSEEIVTVPVEMINGKCEVRKKNDLPNSDLPVITDHIFFCEHLYDPSNGSLKQLPPSVRLGSLTKKAGNTVSRKNKGKAICNGDDSNSYERREEAQENHLATLDIFAGCGGLSEGLQQSGVTLTKWAIEYEQPAGEAFCENHPEGHMFIDNCNVILRAIMEKCGDVDECISTTEADELAAKFNEEKIKNLPIPGEVEFINGGPPCQGFSGMNRFNTSTWSKVQCEMILAFLSFADYFRPKYFLLENVRNFVSFNKGQTFRLTLASLLEMGYQVRFGILEAGAFGVAQSRKRAFIWAAAPEEILPEWPEPMHVFASPELKISLPDGKYYAAVRSTAGGAPFRSITVRDTIGDLPEVENGANKVTMDYKSDPVSWFQKKIRGNMIALNDHISKEMNELNLIRCKHIPKRPGADWHDLPDEKVKLSTGQMVDLIPWCLPNTAKRHNQWKGLFGRLDWEGNFPTSITDPQPMGKVGMCFHPDQDRILSVRECARSQGFPDSYKFSGNIQSKHRQIGNAVPPPLAYALGRKLKEVRPKN</sequence>
<dbReference type="Pfam" id="PF12047">
    <property type="entry name" value="DNMT1-RFD"/>
    <property type="match status" value="2"/>
</dbReference>
<feature type="region of interest" description="Disordered" evidence="13">
    <location>
        <begin position="68"/>
        <end position="144"/>
    </location>
</feature>
<dbReference type="FunFam" id="3.40.50.150:FF:000128">
    <property type="entry name" value="DNA (cytosine-5)-methyltransferase"/>
    <property type="match status" value="1"/>
</dbReference>
<evidence type="ECO:0000256" key="1">
    <source>
        <dbReference type="ARBA" id="ARBA00004123"/>
    </source>
</evidence>
<accession>A0A833QRX7</accession>
<comment type="caution">
    <text evidence="15">The sequence shown here is derived from an EMBL/GenBank/DDBJ whole genome shotgun (WGS) entry which is preliminary data.</text>
</comment>
<keyword evidence="7 8" id="KW-0539">Nucleus</keyword>
<reference evidence="15" key="1">
    <citation type="submission" date="2020-01" db="EMBL/GenBank/DDBJ databases">
        <title>Genome sequence of Kobresia littledalei, the first chromosome-level genome in the family Cyperaceae.</title>
        <authorList>
            <person name="Qu G."/>
        </authorList>
    </citation>
    <scope>NUCLEOTIDE SEQUENCE</scope>
    <source>
        <strain evidence="15">C.B.Clarke</strain>
        <tissue evidence="15">Leaf</tissue>
    </source>
</reference>
<keyword evidence="3 8" id="KW-0808">Transferase</keyword>
<evidence type="ECO:0000256" key="9">
    <source>
        <dbReference type="PIRSR" id="PIRSR037404-1"/>
    </source>
</evidence>
<dbReference type="InterPro" id="IPR031303">
    <property type="entry name" value="C5_meth_CS"/>
</dbReference>
<dbReference type="FunFam" id="3.40.50.150:FF:000108">
    <property type="entry name" value="DNA (cytosine-5)-methyltransferase"/>
    <property type="match status" value="1"/>
</dbReference>
<keyword evidence="16" id="KW-1185">Reference proteome</keyword>
<keyword evidence="6 8" id="KW-0238">DNA-binding</keyword>
<evidence type="ECO:0000256" key="8">
    <source>
        <dbReference type="PIRNR" id="PIRNR037404"/>
    </source>
</evidence>
<dbReference type="CDD" id="cd04708">
    <property type="entry name" value="BAH_plantDCM_II"/>
    <property type="match status" value="1"/>
</dbReference>
<dbReference type="InterPro" id="IPR029063">
    <property type="entry name" value="SAM-dependent_MTases_sf"/>
</dbReference>
<dbReference type="PROSITE" id="PS51679">
    <property type="entry name" value="SAM_MT_C5"/>
    <property type="match status" value="1"/>
</dbReference>
<feature type="compositionally biased region" description="Polar residues" evidence="13">
    <location>
        <begin position="124"/>
        <end position="138"/>
    </location>
</feature>
<feature type="compositionally biased region" description="Basic residues" evidence="13">
    <location>
        <begin position="107"/>
        <end position="118"/>
    </location>
</feature>
<dbReference type="Gene3D" id="3.90.120.10">
    <property type="entry name" value="DNA Methylase, subunit A, domain 2"/>
    <property type="match status" value="2"/>
</dbReference>
<dbReference type="PANTHER" id="PTHR10629:SF52">
    <property type="entry name" value="DNA (CYTOSINE-5)-METHYLTRANSFERASE 1"/>
    <property type="match status" value="1"/>
</dbReference>
<dbReference type="EC" id="2.1.1.37" evidence="8"/>
<evidence type="ECO:0000259" key="14">
    <source>
        <dbReference type="PROSITE" id="PS51038"/>
    </source>
</evidence>
<keyword evidence="5" id="KW-0677">Repeat</keyword>
<comment type="similarity">
    <text evidence="8 10 11">Belongs to the class I-like SAM-binding methyltransferase superfamily. C5-methyltransferase family.</text>
</comment>
<evidence type="ECO:0000256" key="10">
    <source>
        <dbReference type="PROSITE-ProRule" id="PRU01016"/>
    </source>
</evidence>
<comment type="catalytic activity">
    <reaction evidence="8 12">
        <text>a 2'-deoxycytidine in DNA + S-adenosyl-L-methionine = a 5-methyl-2'-deoxycytidine in DNA + S-adenosyl-L-homocysteine + H(+)</text>
        <dbReference type="Rhea" id="RHEA:13681"/>
        <dbReference type="Rhea" id="RHEA-COMP:11369"/>
        <dbReference type="Rhea" id="RHEA-COMP:11370"/>
        <dbReference type="ChEBI" id="CHEBI:15378"/>
        <dbReference type="ChEBI" id="CHEBI:57856"/>
        <dbReference type="ChEBI" id="CHEBI:59789"/>
        <dbReference type="ChEBI" id="CHEBI:85452"/>
        <dbReference type="ChEBI" id="CHEBI:85454"/>
        <dbReference type="EC" id="2.1.1.37"/>
    </reaction>
</comment>
<dbReference type="SMART" id="SM00439">
    <property type="entry name" value="BAH"/>
    <property type="match status" value="2"/>
</dbReference>
<feature type="compositionally biased region" description="Polar residues" evidence="13">
    <location>
        <begin position="68"/>
        <end position="84"/>
    </location>
</feature>
<dbReference type="GO" id="GO:0003677">
    <property type="term" value="F:DNA binding"/>
    <property type="evidence" value="ECO:0007669"/>
    <property type="project" value="UniProtKB-KW"/>
</dbReference>
<feature type="domain" description="BAH" evidence="14">
    <location>
        <begin position="1000"/>
        <end position="1139"/>
    </location>
</feature>
<feature type="compositionally biased region" description="Acidic residues" evidence="13">
    <location>
        <begin position="752"/>
        <end position="777"/>
    </location>
</feature>
<dbReference type="PIRSF" id="PIRSF037404">
    <property type="entry name" value="DNMT1"/>
    <property type="match status" value="1"/>
</dbReference>
<dbReference type="PANTHER" id="PTHR10629">
    <property type="entry name" value="CYTOSINE-SPECIFIC METHYLTRANSFERASE"/>
    <property type="match status" value="1"/>
</dbReference>
<dbReference type="PROSITE" id="PS51038">
    <property type="entry name" value="BAH"/>
    <property type="match status" value="2"/>
</dbReference>